<evidence type="ECO:0000256" key="1">
    <source>
        <dbReference type="ARBA" id="ARBA00022741"/>
    </source>
</evidence>
<dbReference type="Gene3D" id="3.40.50.300">
    <property type="entry name" value="P-loop containing nucleotide triphosphate hydrolases"/>
    <property type="match status" value="1"/>
</dbReference>
<dbReference type="GO" id="GO:0005525">
    <property type="term" value="F:GTP binding"/>
    <property type="evidence" value="ECO:0007669"/>
    <property type="project" value="InterPro"/>
</dbReference>
<evidence type="ECO:0000313" key="2">
    <source>
        <dbReference type="EMBL" id="KAF7192967.1"/>
    </source>
</evidence>
<dbReference type="EMBL" id="JABCIY010000099">
    <property type="protein sequence ID" value="KAF7192967.1"/>
    <property type="molecule type" value="Genomic_DNA"/>
</dbReference>
<organism evidence="2 3">
    <name type="scientific">Pseudocercospora fuligena</name>
    <dbReference type="NCBI Taxonomy" id="685502"/>
    <lineage>
        <taxon>Eukaryota</taxon>
        <taxon>Fungi</taxon>
        <taxon>Dikarya</taxon>
        <taxon>Ascomycota</taxon>
        <taxon>Pezizomycotina</taxon>
        <taxon>Dothideomycetes</taxon>
        <taxon>Dothideomycetidae</taxon>
        <taxon>Mycosphaerellales</taxon>
        <taxon>Mycosphaerellaceae</taxon>
        <taxon>Pseudocercospora</taxon>
    </lineage>
</organism>
<dbReference type="SUPFAM" id="SSF52540">
    <property type="entry name" value="P-loop containing nucleoside triphosphate hydrolases"/>
    <property type="match status" value="1"/>
</dbReference>
<name>A0A8H6RLT0_9PEZI</name>
<keyword evidence="3" id="KW-1185">Reference proteome</keyword>
<dbReference type="SMART" id="SM00173">
    <property type="entry name" value="RAS"/>
    <property type="match status" value="1"/>
</dbReference>
<keyword evidence="1" id="KW-0547">Nucleotide-binding</keyword>
<gene>
    <name evidence="2" type="ORF">HII31_05698</name>
</gene>
<dbReference type="PROSITE" id="PS51421">
    <property type="entry name" value="RAS"/>
    <property type="match status" value="1"/>
</dbReference>
<dbReference type="GO" id="GO:0003924">
    <property type="term" value="F:GTPase activity"/>
    <property type="evidence" value="ECO:0007669"/>
    <property type="project" value="InterPro"/>
</dbReference>
<dbReference type="SMART" id="SM00175">
    <property type="entry name" value="RAB"/>
    <property type="match status" value="1"/>
</dbReference>
<dbReference type="PANTHER" id="PTHR47978">
    <property type="match status" value="1"/>
</dbReference>
<accession>A0A8H6RLT0</accession>
<dbReference type="AlphaFoldDB" id="A0A8H6RLT0"/>
<proteinExistence type="predicted"/>
<comment type="caution">
    <text evidence="2">The sequence shown here is derived from an EMBL/GenBank/DDBJ whole genome shotgun (WGS) entry which is preliminary data.</text>
</comment>
<dbReference type="Pfam" id="PF00071">
    <property type="entry name" value="Ras"/>
    <property type="match status" value="1"/>
</dbReference>
<dbReference type="InterPro" id="IPR027417">
    <property type="entry name" value="P-loop_NTPase"/>
</dbReference>
<dbReference type="InterPro" id="IPR001806">
    <property type="entry name" value="Small_GTPase"/>
</dbReference>
<sequence length="226" mass="26082">MSVTHEEAARVRKYLWSHEQVPTVKIAVLGSNGVGKRSILQRLCYGCVIDGSRDSPTVELEWHKHVTIQGRDVHLQFDLIQGDACEMSEAELLEYVRPNEACFLLYDVTRRDSFDMLDKLREVYTKRRRIPRRQARSNTVFVIANRTDRWRGDWTVSMHEADEFAQSFGAHFLQMSALTGKGTGDEVVVDMLGHILLNRILDEAGPRYLTKPVVIEEDDRRSMYEP</sequence>
<reference evidence="2" key="1">
    <citation type="submission" date="2020-04" db="EMBL/GenBank/DDBJ databases">
        <title>Draft genome resource of the tomato pathogen Pseudocercospora fuligena.</title>
        <authorList>
            <person name="Zaccaron A."/>
        </authorList>
    </citation>
    <scope>NUCLEOTIDE SEQUENCE</scope>
    <source>
        <strain evidence="2">PF001</strain>
    </source>
</reference>
<evidence type="ECO:0000313" key="3">
    <source>
        <dbReference type="Proteomes" id="UP000660729"/>
    </source>
</evidence>
<dbReference type="Proteomes" id="UP000660729">
    <property type="component" value="Unassembled WGS sequence"/>
</dbReference>
<dbReference type="OrthoDB" id="265044at2759"/>
<protein>
    <submittedName>
        <fullName evidence="2">Ras-like protein rasC</fullName>
    </submittedName>
</protein>
<dbReference type="PROSITE" id="PS51419">
    <property type="entry name" value="RAB"/>
    <property type="match status" value="1"/>
</dbReference>